<dbReference type="Pfam" id="PF07920">
    <property type="entry name" value="DUF1684"/>
    <property type="match status" value="1"/>
</dbReference>
<keyword evidence="3" id="KW-1185">Reference proteome</keyword>
<dbReference type="OrthoDB" id="5493262at2"/>
<comment type="caution">
    <text evidence="2">The sequence shown here is derived from an EMBL/GenBank/DDBJ whole genome shotgun (WGS) entry which is preliminary data.</text>
</comment>
<reference evidence="2 3" key="1">
    <citation type="submission" date="2018-08" db="EMBL/GenBank/DDBJ databases">
        <title>Jishengella sp. nov., isolated from a root of Azadirachta indica A. Juss. var. siamensis Valenton.</title>
        <authorList>
            <person name="Kuncharoen N."/>
            <person name="Tanasupawat S."/>
            <person name="Kudo T."/>
            <person name="Ohkuma M."/>
        </authorList>
    </citation>
    <scope>NUCLEOTIDE SEQUENCE [LARGE SCALE GENOMIC DNA]</scope>
    <source>
        <strain evidence="2 3">AZ1-13</strain>
    </source>
</reference>
<feature type="region of interest" description="Disordered" evidence="1">
    <location>
        <begin position="1"/>
        <end position="21"/>
    </location>
</feature>
<evidence type="ECO:0000313" key="2">
    <source>
        <dbReference type="EMBL" id="RIV37558.1"/>
    </source>
</evidence>
<evidence type="ECO:0000256" key="1">
    <source>
        <dbReference type="SAM" id="MobiDB-lite"/>
    </source>
</evidence>
<sequence>MTAAAPPSAPTTPPAGPAGDPAEQAFAREWQQWHLAHERSLAAPHGFLAVTGLHWLTTGPQRFPGVPGRWRTGPTGVAVELAHGEKLVVGGETVTGRHDFGTIAERDGVTVGIDGGVLEIARRGGHDILRPRDPDHPLRTGFRGTPAYPPTSRWVLSGRFVPFDSPRPTTVGAAVEGLQHVYDAPGRIEFTVDGRRLRLTAFNGATPASLSVLFTDATSGRTTYAANRSLAIDPPDAQGRVTVDFNRATNLPCAYTDFATCPLPPAENRLPIAVEAGEKIPYERL</sequence>
<dbReference type="PANTHER" id="PTHR41913:SF1">
    <property type="entry name" value="DUF1684 DOMAIN-CONTAINING PROTEIN"/>
    <property type="match status" value="1"/>
</dbReference>
<feature type="compositionally biased region" description="Pro residues" evidence="1">
    <location>
        <begin position="7"/>
        <end position="16"/>
    </location>
</feature>
<dbReference type="PANTHER" id="PTHR41913">
    <property type="entry name" value="DUF1684 DOMAIN-CONTAINING PROTEIN"/>
    <property type="match status" value="1"/>
</dbReference>
<dbReference type="InterPro" id="IPR012467">
    <property type="entry name" value="DUF1684"/>
</dbReference>
<proteinExistence type="predicted"/>
<dbReference type="EMBL" id="QXEC01000013">
    <property type="protein sequence ID" value="RIV37558.1"/>
    <property type="molecule type" value="Genomic_DNA"/>
</dbReference>
<accession>A0A418MTP2</accession>
<dbReference type="AlphaFoldDB" id="A0A418MTP2"/>
<protein>
    <submittedName>
        <fullName evidence="2">DUF1684 domain-containing protein</fullName>
    </submittedName>
</protein>
<dbReference type="RefSeq" id="WP_119576929.1">
    <property type="nucleotide sequence ID" value="NZ_QXEC01000013.1"/>
</dbReference>
<organism evidence="2 3">
    <name type="scientific">Micromonospora radicis</name>
    <dbReference type="NCBI Taxonomy" id="1894971"/>
    <lineage>
        <taxon>Bacteria</taxon>
        <taxon>Bacillati</taxon>
        <taxon>Actinomycetota</taxon>
        <taxon>Actinomycetes</taxon>
        <taxon>Micromonosporales</taxon>
        <taxon>Micromonosporaceae</taxon>
        <taxon>Micromonospora</taxon>
    </lineage>
</organism>
<gene>
    <name evidence="2" type="ORF">D2L64_15090</name>
</gene>
<evidence type="ECO:0000313" key="3">
    <source>
        <dbReference type="Proteomes" id="UP000283832"/>
    </source>
</evidence>
<dbReference type="Proteomes" id="UP000283832">
    <property type="component" value="Unassembled WGS sequence"/>
</dbReference>
<name>A0A418MTP2_9ACTN</name>